<dbReference type="InterPro" id="IPR050204">
    <property type="entry name" value="AraC_XylS_family_regulators"/>
</dbReference>
<dbReference type="InterPro" id="IPR032783">
    <property type="entry name" value="AraC_lig"/>
</dbReference>
<evidence type="ECO:0000256" key="1">
    <source>
        <dbReference type="ARBA" id="ARBA00023015"/>
    </source>
</evidence>
<evidence type="ECO:0000256" key="2">
    <source>
        <dbReference type="ARBA" id="ARBA00023125"/>
    </source>
</evidence>
<feature type="domain" description="HTH araC/xylS-type" evidence="4">
    <location>
        <begin position="202"/>
        <end position="303"/>
    </location>
</feature>
<dbReference type="Gene3D" id="2.60.120.10">
    <property type="entry name" value="Jelly Rolls"/>
    <property type="match status" value="1"/>
</dbReference>
<keyword evidence="1" id="KW-0805">Transcription regulation</keyword>
<sequence length="314" mass="32724">MDTLSRLLSLYTIRTSLDIRCELAAPWVLDEPAATPGVAPFHVIVEGDARVDVPGHATLDLAPGDVVVFPAGSAHRLHAGPAADAAPVRPLAADGPLQRKGNGGAGPGTAILCGSFVFEGAARQALVRALPDVMVVRASRADDFPGLHALVRLLQHETTVVRPGGDVVVAQLSGALFALLLRAWLAGTDGAAPGLFAVLADRRLGNALARMLESPERAWKVEDLAEACHMSRATFARLFARLCGMPPADVLTQLRMARAARALLHGEGAVGDVALAVGYQSEAAFNRVFKRHYGVGPGGYRRAARAAAPAAVAA</sequence>
<dbReference type="PROSITE" id="PS01124">
    <property type="entry name" value="HTH_ARAC_FAMILY_2"/>
    <property type="match status" value="1"/>
</dbReference>
<evidence type="ECO:0000256" key="3">
    <source>
        <dbReference type="ARBA" id="ARBA00023163"/>
    </source>
</evidence>
<dbReference type="CDD" id="cd06995">
    <property type="entry name" value="cupin_YkgD-like_N"/>
    <property type="match status" value="1"/>
</dbReference>
<dbReference type="Pfam" id="PF12852">
    <property type="entry name" value="Cupin_6"/>
    <property type="match status" value="1"/>
</dbReference>
<dbReference type="Pfam" id="PF12833">
    <property type="entry name" value="HTH_18"/>
    <property type="match status" value="1"/>
</dbReference>
<dbReference type="PRINTS" id="PR00032">
    <property type="entry name" value="HTHARAC"/>
</dbReference>
<dbReference type="InterPro" id="IPR011051">
    <property type="entry name" value="RmlC_Cupin_sf"/>
</dbReference>
<dbReference type="RefSeq" id="WP_258817969.1">
    <property type="nucleotide sequence ID" value="NZ_JANUGW010000013.1"/>
</dbReference>
<dbReference type="SUPFAM" id="SSF51182">
    <property type="entry name" value="RmlC-like cupins"/>
    <property type="match status" value="1"/>
</dbReference>
<evidence type="ECO:0000313" key="6">
    <source>
        <dbReference type="Proteomes" id="UP001204151"/>
    </source>
</evidence>
<organism evidence="5 6">
    <name type="scientific">Massilia pinisoli</name>
    <dbReference type="NCBI Taxonomy" id="1772194"/>
    <lineage>
        <taxon>Bacteria</taxon>
        <taxon>Pseudomonadati</taxon>
        <taxon>Pseudomonadota</taxon>
        <taxon>Betaproteobacteria</taxon>
        <taxon>Burkholderiales</taxon>
        <taxon>Oxalobacteraceae</taxon>
        <taxon>Telluria group</taxon>
        <taxon>Massilia</taxon>
    </lineage>
</organism>
<dbReference type="InterPro" id="IPR018060">
    <property type="entry name" value="HTH_AraC"/>
</dbReference>
<keyword evidence="6" id="KW-1185">Reference proteome</keyword>
<protein>
    <submittedName>
        <fullName evidence="5">AraC family transcriptional regulator</fullName>
    </submittedName>
</protein>
<dbReference type="SUPFAM" id="SSF46689">
    <property type="entry name" value="Homeodomain-like"/>
    <property type="match status" value="2"/>
</dbReference>
<dbReference type="InterPro" id="IPR009057">
    <property type="entry name" value="Homeodomain-like_sf"/>
</dbReference>
<dbReference type="PANTHER" id="PTHR46796">
    <property type="entry name" value="HTH-TYPE TRANSCRIPTIONAL ACTIVATOR RHAS-RELATED"/>
    <property type="match status" value="1"/>
</dbReference>
<dbReference type="Gene3D" id="1.10.10.60">
    <property type="entry name" value="Homeodomain-like"/>
    <property type="match status" value="2"/>
</dbReference>
<evidence type="ECO:0000259" key="4">
    <source>
        <dbReference type="PROSITE" id="PS01124"/>
    </source>
</evidence>
<dbReference type="InterPro" id="IPR020449">
    <property type="entry name" value="Tscrpt_reg_AraC-type_HTH"/>
</dbReference>
<comment type="caution">
    <text evidence="5">The sequence shown here is derived from an EMBL/GenBank/DDBJ whole genome shotgun (WGS) entry which is preliminary data.</text>
</comment>
<evidence type="ECO:0000313" key="5">
    <source>
        <dbReference type="EMBL" id="MCS0583377.1"/>
    </source>
</evidence>
<reference evidence="5 6" key="1">
    <citation type="submission" date="2022-08" db="EMBL/GenBank/DDBJ databases">
        <title>Reclassification of Massilia species as members of the genera Telluria, Duganella, Pseudoduganella, Mokoshia gen. nov. and Zemynaea gen. nov. using orthogonal and non-orthogonal genome-based approaches.</title>
        <authorList>
            <person name="Bowman J.P."/>
        </authorList>
    </citation>
    <scope>NUCLEOTIDE SEQUENCE [LARGE SCALE GENOMIC DNA]</scope>
    <source>
        <strain evidence="5 6">JCM 31316</strain>
    </source>
</reference>
<dbReference type="PANTHER" id="PTHR46796:SF7">
    <property type="entry name" value="ARAC FAMILY TRANSCRIPTIONAL REGULATOR"/>
    <property type="match status" value="1"/>
</dbReference>
<gene>
    <name evidence="5" type="ORF">NX784_17440</name>
</gene>
<keyword evidence="2" id="KW-0238">DNA-binding</keyword>
<dbReference type="SMART" id="SM00342">
    <property type="entry name" value="HTH_ARAC"/>
    <property type="match status" value="1"/>
</dbReference>
<keyword evidence="3" id="KW-0804">Transcription</keyword>
<accession>A0ABT1ZTW4</accession>
<dbReference type="Proteomes" id="UP001204151">
    <property type="component" value="Unassembled WGS sequence"/>
</dbReference>
<proteinExistence type="predicted"/>
<name>A0ABT1ZTW4_9BURK</name>
<dbReference type="InterPro" id="IPR014710">
    <property type="entry name" value="RmlC-like_jellyroll"/>
</dbReference>
<dbReference type="EMBL" id="JANUGW010000013">
    <property type="protein sequence ID" value="MCS0583377.1"/>
    <property type="molecule type" value="Genomic_DNA"/>
</dbReference>